<comment type="subcellular location">
    <subcellularLocation>
        <location evidence="1">Nucleus</location>
    </subcellularLocation>
</comment>
<dbReference type="GO" id="GO:0003713">
    <property type="term" value="F:transcription coactivator activity"/>
    <property type="evidence" value="ECO:0007669"/>
    <property type="project" value="TreeGrafter"/>
</dbReference>
<reference evidence="6 7" key="1">
    <citation type="journal article" date="2019" name="Nat. Ecol. Evol.">
        <title>Megaphylogeny resolves global patterns of mushroom evolution.</title>
        <authorList>
            <person name="Varga T."/>
            <person name="Krizsan K."/>
            <person name="Foldi C."/>
            <person name="Dima B."/>
            <person name="Sanchez-Garcia M."/>
            <person name="Sanchez-Ramirez S."/>
            <person name="Szollosi G.J."/>
            <person name="Szarkandi J.G."/>
            <person name="Papp V."/>
            <person name="Albert L."/>
            <person name="Andreopoulos W."/>
            <person name="Angelini C."/>
            <person name="Antonin V."/>
            <person name="Barry K.W."/>
            <person name="Bougher N.L."/>
            <person name="Buchanan P."/>
            <person name="Buyck B."/>
            <person name="Bense V."/>
            <person name="Catcheside P."/>
            <person name="Chovatia M."/>
            <person name="Cooper J."/>
            <person name="Damon W."/>
            <person name="Desjardin D."/>
            <person name="Finy P."/>
            <person name="Geml J."/>
            <person name="Haridas S."/>
            <person name="Hughes K."/>
            <person name="Justo A."/>
            <person name="Karasinski D."/>
            <person name="Kautmanova I."/>
            <person name="Kiss B."/>
            <person name="Kocsube S."/>
            <person name="Kotiranta H."/>
            <person name="LaButti K.M."/>
            <person name="Lechner B.E."/>
            <person name="Liimatainen K."/>
            <person name="Lipzen A."/>
            <person name="Lukacs Z."/>
            <person name="Mihaltcheva S."/>
            <person name="Morgado L.N."/>
            <person name="Niskanen T."/>
            <person name="Noordeloos M.E."/>
            <person name="Ohm R.A."/>
            <person name="Ortiz-Santana B."/>
            <person name="Ovrebo C."/>
            <person name="Racz N."/>
            <person name="Riley R."/>
            <person name="Savchenko A."/>
            <person name="Shiryaev A."/>
            <person name="Soop K."/>
            <person name="Spirin V."/>
            <person name="Szebenyi C."/>
            <person name="Tomsovsky M."/>
            <person name="Tulloss R.E."/>
            <person name="Uehling J."/>
            <person name="Grigoriev I.V."/>
            <person name="Vagvolgyi C."/>
            <person name="Papp T."/>
            <person name="Martin F.M."/>
            <person name="Miettinen O."/>
            <person name="Hibbett D.S."/>
            <person name="Nagy L.G."/>
        </authorList>
    </citation>
    <scope>NUCLEOTIDE SEQUENCE [LARGE SCALE GENOMIC DNA]</scope>
    <source>
        <strain evidence="6 7">OMC1185</strain>
    </source>
</reference>
<evidence type="ECO:0000256" key="3">
    <source>
        <dbReference type="ARBA" id="ARBA00023163"/>
    </source>
</evidence>
<feature type="compositionally biased region" description="Pro residues" evidence="5">
    <location>
        <begin position="75"/>
        <end position="85"/>
    </location>
</feature>
<evidence type="ECO:0000256" key="5">
    <source>
        <dbReference type="SAM" id="MobiDB-lite"/>
    </source>
</evidence>
<dbReference type="PANTHER" id="PTHR21277:SF5">
    <property type="entry name" value="TRANSCRIPTIONAL ADAPTER 1"/>
    <property type="match status" value="1"/>
</dbReference>
<evidence type="ECO:0000256" key="2">
    <source>
        <dbReference type="ARBA" id="ARBA00023015"/>
    </source>
</evidence>
<feature type="region of interest" description="Disordered" evidence="5">
    <location>
        <begin position="68"/>
        <end position="105"/>
    </location>
</feature>
<dbReference type="OrthoDB" id="10264870at2759"/>
<evidence type="ECO:0000256" key="1">
    <source>
        <dbReference type="ARBA" id="ARBA00004123"/>
    </source>
</evidence>
<keyword evidence="3" id="KW-0804">Transcription</keyword>
<keyword evidence="2" id="KW-0805">Transcription regulation</keyword>
<accession>A0A5C3N3R9</accession>
<gene>
    <name evidence="6" type="ORF">OE88DRAFT_1718512</name>
</gene>
<dbReference type="GO" id="GO:0006357">
    <property type="term" value="P:regulation of transcription by RNA polymerase II"/>
    <property type="evidence" value="ECO:0007669"/>
    <property type="project" value="TreeGrafter"/>
</dbReference>
<evidence type="ECO:0000313" key="6">
    <source>
        <dbReference type="EMBL" id="TFK51722.1"/>
    </source>
</evidence>
<proteinExistence type="predicted"/>
<dbReference type="EMBL" id="ML213510">
    <property type="protein sequence ID" value="TFK51722.1"/>
    <property type="molecule type" value="Genomic_DNA"/>
</dbReference>
<keyword evidence="7" id="KW-1185">Reference proteome</keyword>
<dbReference type="AlphaFoldDB" id="A0A5C3N3R9"/>
<dbReference type="STRING" id="5364.A0A5C3N3R9"/>
<name>A0A5C3N3R9_9AGAM</name>
<organism evidence="6 7">
    <name type="scientific">Heliocybe sulcata</name>
    <dbReference type="NCBI Taxonomy" id="5364"/>
    <lineage>
        <taxon>Eukaryota</taxon>
        <taxon>Fungi</taxon>
        <taxon>Dikarya</taxon>
        <taxon>Basidiomycota</taxon>
        <taxon>Agaricomycotina</taxon>
        <taxon>Agaricomycetes</taxon>
        <taxon>Gloeophyllales</taxon>
        <taxon>Gloeophyllaceae</taxon>
        <taxon>Heliocybe</taxon>
    </lineage>
</organism>
<dbReference type="GO" id="GO:0005634">
    <property type="term" value="C:nucleus"/>
    <property type="evidence" value="ECO:0007669"/>
    <property type="project" value="UniProtKB-SubCell"/>
</dbReference>
<dbReference type="Proteomes" id="UP000305948">
    <property type="component" value="Unassembled WGS sequence"/>
</dbReference>
<dbReference type="InterPro" id="IPR024738">
    <property type="entry name" value="Hfi1/Tada1"/>
</dbReference>
<keyword evidence="4" id="KW-0539">Nucleus</keyword>
<dbReference type="GO" id="GO:0000124">
    <property type="term" value="C:SAGA complex"/>
    <property type="evidence" value="ECO:0007669"/>
    <property type="project" value="TreeGrafter"/>
</dbReference>
<evidence type="ECO:0000256" key="4">
    <source>
        <dbReference type="ARBA" id="ARBA00023242"/>
    </source>
</evidence>
<protein>
    <recommendedName>
        <fullName evidence="8">Transcriptional regulator of RNA polII, SAGA, subunit-domain-containing protein</fullName>
    </recommendedName>
</protein>
<evidence type="ECO:0008006" key="8">
    <source>
        <dbReference type="Google" id="ProtNLM"/>
    </source>
</evidence>
<dbReference type="Pfam" id="PF12767">
    <property type="entry name" value="SAGA-Tad1"/>
    <property type="match status" value="1"/>
</dbReference>
<sequence length="318" mass="35671">MSLGSTSTIKSQLVTSLGARNKMYWDTFQNFMKGEISRVEFDEQVRKCLDTVALVQMHNALIISLFDTTTHGQTPPTPPPEMPKAPPRKRRRTLPYQGPDSADTLRSSRLKKWTIGLGRRERERLHNLEPVALSTERYPRKEKDEIAKERGVVLLPERGEPPGSRLPLHLASVTRAPTLQHISDRLNLICAQHNLGQPSKTVAQLMMLAFEAKLKQLITQALSLTSTSHAVTSIAPTQPRTHSSILTASAFDSLFTISPFVLPNKSAAAMKLAVGDNEDYENDMINVLKDRETRDARWQMMALLSERSTVRDALVRGR</sequence>
<evidence type="ECO:0000313" key="7">
    <source>
        <dbReference type="Proteomes" id="UP000305948"/>
    </source>
</evidence>
<dbReference type="PANTHER" id="PTHR21277">
    <property type="entry name" value="TRANSCRIPTIONAL ADAPTER 1"/>
    <property type="match status" value="1"/>
</dbReference>